<proteinExistence type="predicted"/>
<keyword evidence="2" id="KW-1185">Reference proteome</keyword>
<comment type="caution">
    <text evidence="1">The sequence shown here is derived from an EMBL/GenBank/DDBJ whole genome shotgun (WGS) entry which is preliminary data.</text>
</comment>
<dbReference type="AlphaFoldDB" id="A0A2P7QZK4"/>
<dbReference type="InterPro" id="IPR007433">
    <property type="entry name" value="DUF481"/>
</dbReference>
<organism evidence="1 2">
    <name type="scientific">Allosphingosinicella deserti</name>
    <dbReference type="NCBI Taxonomy" id="2116704"/>
    <lineage>
        <taxon>Bacteria</taxon>
        <taxon>Pseudomonadati</taxon>
        <taxon>Pseudomonadota</taxon>
        <taxon>Alphaproteobacteria</taxon>
        <taxon>Sphingomonadales</taxon>
        <taxon>Sphingomonadaceae</taxon>
        <taxon>Allosphingosinicella</taxon>
    </lineage>
</organism>
<gene>
    <name evidence="1" type="ORF">C7I55_03210</name>
</gene>
<evidence type="ECO:0000313" key="1">
    <source>
        <dbReference type="EMBL" id="PSJ43383.1"/>
    </source>
</evidence>
<sequence length="305" mass="33329">MPVSAFLPVLLLAQAPADLAPPLPDGVRAIIEAAIASGDAKTIETVIRLARETHPLAGAQIDDMLKVWRLQVAEAEAARKKEHEEELAKAGLFDNWKGQVEIGASRSTGQTSYVGFYGSLGFNKEGLNWRHKIDARAEVQDGRNVVNTERFIASWQPNYKFGPRLYTYGLAQFESDQNQGYDSRYTLGGGLGYTIITSAKAKLEFEGGPALRHVEPVELPAETSLAARASVNFRWAIAPTLELKQTSAFYLEDGQSSANALTSLDAKLLGPLKARFSYDVRYEDRIGAGGSNIDTLSRATLVYSF</sequence>
<protein>
    <submittedName>
        <fullName evidence="1">DUF481 domain-containing protein</fullName>
    </submittedName>
</protein>
<dbReference type="OrthoDB" id="7341471at2"/>
<accession>A0A2P7QZK4</accession>
<name>A0A2P7QZK4_9SPHN</name>
<dbReference type="Pfam" id="PF04338">
    <property type="entry name" value="DUF481"/>
    <property type="match status" value="1"/>
</dbReference>
<dbReference type="Proteomes" id="UP000241167">
    <property type="component" value="Unassembled WGS sequence"/>
</dbReference>
<dbReference type="EMBL" id="PXYI01000001">
    <property type="protein sequence ID" value="PSJ43383.1"/>
    <property type="molecule type" value="Genomic_DNA"/>
</dbReference>
<reference evidence="1 2" key="1">
    <citation type="submission" date="2018-03" db="EMBL/GenBank/DDBJ databases">
        <title>The draft genome of Sphingosinicella sp. GL-C-18.</title>
        <authorList>
            <person name="Liu L."/>
            <person name="Li L."/>
            <person name="Liang L."/>
            <person name="Zhang X."/>
            <person name="Wang T."/>
        </authorList>
    </citation>
    <scope>NUCLEOTIDE SEQUENCE [LARGE SCALE GENOMIC DNA]</scope>
    <source>
        <strain evidence="1 2">GL-C-18</strain>
    </source>
</reference>
<dbReference type="RefSeq" id="WP_106511403.1">
    <property type="nucleotide sequence ID" value="NZ_PXYI01000001.1"/>
</dbReference>
<evidence type="ECO:0000313" key="2">
    <source>
        <dbReference type="Proteomes" id="UP000241167"/>
    </source>
</evidence>